<evidence type="ECO:0000259" key="2">
    <source>
        <dbReference type="PROSITE" id="PS51208"/>
    </source>
</evidence>
<name>B4DAG5_9BACT</name>
<dbReference type="Pfam" id="PF12951">
    <property type="entry name" value="PATR"/>
    <property type="match status" value="1"/>
</dbReference>
<dbReference type="NCBIfam" id="TIGR02601">
    <property type="entry name" value="autotrns_rpt"/>
    <property type="match status" value="1"/>
</dbReference>
<dbReference type="GO" id="GO:0019867">
    <property type="term" value="C:outer membrane"/>
    <property type="evidence" value="ECO:0007669"/>
    <property type="project" value="InterPro"/>
</dbReference>
<dbReference type="SUPFAM" id="SSF51126">
    <property type="entry name" value="Pectin lyase-like"/>
    <property type="match status" value="1"/>
</dbReference>
<dbReference type="EMBL" id="ABVL01000030">
    <property type="protein sequence ID" value="EDY16626.1"/>
    <property type="molecule type" value="Genomic_DNA"/>
</dbReference>
<dbReference type="NCBIfam" id="TIGR01414">
    <property type="entry name" value="autotrans_barl"/>
    <property type="match status" value="1"/>
</dbReference>
<evidence type="ECO:0000256" key="1">
    <source>
        <dbReference type="ARBA" id="ARBA00022729"/>
    </source>
</evidence>
<dbReference type="SMART" id="SM00869">
    <property type="entry name" value="Autotransporter"/>
    <property type="match status" value="1"/>
</dbReference>
<accession>B4DAG5</accession>
<dbReference type="InParanoid" id="B4DAG5"/>
<keyword evidence="4" id="KW-1185">Reference proteome</keyword>
<dbReference type="AlphaFoldDB" id="B4DAG5"/>
<gene>
    <name evidence="3" type="ORF">CfE428DRAFT_5906</name>
</gene>
<dbReference type="PANTHER" id="PTHR35037">
    <property type="entry name" value="C-TERMINAL REGION OF AIDA-LIKE PROTEIN"/>
    <property type="match status" value="1"/>
</dbReference>
<dbReference type="InterPro" id="IPR006315">
    <property type="entry name" value="OM_autotransptr_brl_dom"/>
</dbReference>
<dbReference type="PANTHER" id="PTHR35037:SF3">
    <property type="entry name" value="C-TERMINAL REGION OF AIDA-LIKE PROTEIN"/>
    <property type="match status" value="1"/>
</dbReference>
<reference evidence="3 4" key="1">
    <citation type="journal article" date="2011" name="J. Bacteriol.">
        <title>Genome sequence of Chthoniobacter flavus Ellin428, an aerobic heterotrophic soil bacterium.</title>
        <authorList>
            <person name="Kant R."/>
            <person name="van Passel M.W."/>
            <person name="Palva A."/>
            <person name="Lucas S."/>
            <person name="Lapidus A."/>
            <person name="Glavina Del Rio T."/>
            <person name="Dalin E."/>
            <person name="Tice H."/>
            <person name="Bruce D."/>
            <person name="Goodwin L."/>
            <person name="Pitluck S."/>
            <person name="Larimer F.W."/>
            <person name="Land M.L."/>
            <person name="Hauser L."/>
            <person name="Sangwan P."/>
            <person name="de Vos W.M."/>
            <person name="Janssen P.H."/>
            <person name="Smidt H."/>
        </authorList>
    </citation>
    <scope>NUCLEOTIDE SEQUENCE [LARGE SCALE GENOMIC DNA]</scope>
    <source>
        <strain evidence="3 4">Ellin428</strain>
    </source>
</reference>
<dbReference type="STRING" id="497964.CfE428DRAFT_5906"/>
<dbReference type="PROSITE" id="PS51208">
    <property type="entry name" value="AUTOTRANSPORTER"/>
    <property type="match status" value="1"/>
</dbReference>
<dbReference type="eggNOG" id="COG4625">
    <property type="taxonomic scope" value="Bacteria"/>
</dbReference>
<dbReference type="InterPro" id="IPR011050">
    <property type="entry name" value="Pectin_lyase_fold/virulence"/>
</dbReference>
<dbReference type="InterPro" id="IPR013425">
    <property type="entry name" value="Autotrns_rpt"/>
</dbReference>
<evidence type="ECO:0000313" key="3">
    <source>
        <dbReference type="EMBL" id="EDY16626.1"/>
    </source>
</evidence>
<organism evidence="3 4">
    <name type="scientific">Chthoniobacter flavus Ellin428</name>
    <dbReference type="NCBI Taxonomy" id="497964"/>
    <lineage>
        <taxon>Bacteria</taxon>
        <taxon>Pseudomonadati</taxon>
        <taxon>Verrucomicrobiota</taxon>
        <taxon>Spartobacteria</taxon>
        <taxon>Chthoniobacterales</taxon>
        <taxon>Chthoniobacteraceae</taxon>
        <taxon>Chthoniobacter</taxon>
    </lineage>
</organism>
<comment type="caution">
    <text evidence="3">The sequence shown here is derived from an EMBL/GenBank/DDBJ whole genome shotgun (WGS) entry which is preliminary data.</text>
</comment>
<keyword evidence="1" id="KW-0732">Signal</keyword>
<dbReference type="FunCoup" id="B4DAG5">
    <property type="interactions" value="2"/>
</dbReference>
<evidence type="ECO:0000313" key="4">
    <source>
        <dbReference type="Proteomes" id="UP000005824"/>
    </source>
</evidence>
<dbReference type="Pfam" id="PF03797">
    <property type="entry name" value="Autotransporter"/>
    <property type="match status" value="1"/>
</dbReference>
<dbReference type="InterPro" id="IPR051551">
    <property type="entry name" value="Autotransporter_adhesion"/>
</dbReference>
<protein>
    <submittedName>
        <fullName evidence="3">Outer membrane autotransporter barrel domain protein</fullName>
    </submittedName>
</protein>
<dbReference type="SUPFAM" id="SSF103515">
    <property type="entry name" value="Autotransporter"/>
    <property type="match status" value="1"/>
</dbReference>
<proteinExistence type="predicted"/>
<feature type="domain" description="Autotransporter" evidence="2">
    <location>
        <begin position="516"/>
        <end position="791"/>
    </location>
</feature>
<dbReference type="Proteomes" id="UP000005824">
    <property type="component" value="Unassembled WGS sequence"/>
</dbReference>
<dbReference type="Gene3D" id="2.40.128.130">
    <property type="entry name" value="Autotransporter beta-domain"/>
    <property type="match status" value="1"/>
</dbReference>
<dbReference type="InterPro" id="IPR005546">
    <property type="entry name" value="Autotransporte_beta"/>
</dbReference>
<dbReference type="InterPro" id="IPR036709">
    <property type="entry name" value="Autotransporte_beta_dom_sf"/>
</dbReference>
<sequence length="791" mass="82803">MVLHRKISIIHTVTLFLHVMKAAKRPPILRTSAVALLALVALYPSATRATTLTWTGQVNNFWETNAFSSPTNWNPNTLTPTSDTSVSDLIFTGSRNTNSVNDGPAATVLNSLTFDQNASKFVLSGNAILIQGGGFIINNSKNLQVISFSDNVGVGGIEFSNTPFFGGPTFSSTTVTAASGDLLITSNISIDSPLALTFDGSHNITVTGVIADTAAGGGTIVKNGSGTLTLTANNTLPGNTTINAGVLQLDGSLASQQTIVNSGGTLTGVGRVGGALYNNGIVAPGDNGIGTLTVGGNYTQTKNGTLIIEINGSKSHDLVVVGQRANIDGTLRIENVGGGSLLKPGQRVDILTAARGVSGTFNDTTHGDTIQLVSVTYTSNAVQLEGLTDPFGSYAKGAGLTPNQISVAQGLDKVAFRNTQPKLIGFLVNEPLSNLPSDFDRIAPEELSSIYTIGVALANVQTANLQRRTEDIRNGSHGFSAAGFATAGSGPLYSGGLAGPNGNDGKESKEVKNVVPEENRWGAFITGVGEWVNVSGDNNARGYDVTTGGFTVGADYKVTPNFAVGLSAGYAGTGTDLNRGSRVWVNGGKLGLYATYFTGGGFYVDTAVTGGYNSYDTRRSALQGTARGTTDGGELNVLFGTGYDIKSGNWTFGPTASFQYTYLGISDFTEHGSLAPLSFRSQHQDSLRTAFGGRVAYDWKIGGVIIRPELRAAWQHEFGDDRYAIDSSFAGGNGDLFTVTGPRLGRDSLLLGAGFAILWNDRISTYVYYDGELGRENYEAQNVSGGVRVSF</sequence>